<dbReference type="RefSeq" id="XP_030371190.1">
    <property type="nucleotide sequence ID" value="XM_030515330.1"/>
</dbReference>
<proteinExistence type="inferred from homology"/>
<dbReference type="FunFam" id="3.30.70.240:FF:000001">
    <property type="entry name" value="Elongation factor G"/>
    <property type="match status" value="1"/>
</dbReference>
<feature type="domain" description="Tr-type G" evidence="7">
    <location>
        <begin position="37"/>
        <end position="316"/>
    </location>
</feature>
<dbReference type="OrthoDB" id="198619at2759"/>
<dbReference type="Gene3D" id="3.40.50.300">
    <property type="entry name" value="P-loop containing nucleotide triphosphate hydrolases"/>
    <property type="match status" value="1"/>
</dbReference>
<dbReference type="Gene3D" id="3.30.70.240">
    <property type="match status" value="1"/>
</dbReference>
<dbReference type="PANTHER" id="PTHR43261">
    <property type="entry name" value="TRANSLATION ELONGATION FACTOR G-RELATED"/>
    <property type="match status" value="1"/>
</dbReference>
<dbReference type="InterPro" id="IPR035649">
    <property type="entry name" value="EFG_V"/>
</dbReference>
<keyword evidence="8" id="KW-1185">Reference proteome</keyword>
<evidence type="ECO:0000313" key="8">
    <source>
        <dbReference type="Proteomes" id="UP000504634"/>
    </source>
</evidence>
<dbReference type="SUPFAM" id="SSF54211">
    <property type="entry name" value="Ribosomal protein S5 domain 2-like"/>
    <property type="match status" value="1"/>
</dbReference>
<dbReference type="FunFam" id="3.30.70.870:FF:000005">
    <property type="entry name" value="Ribosome-releasing factor 2, mitochondrial"/>
    <property type="match status" value="1"/>
</dbReference>
<organism evidence="8 9">
    <name type="scientific">Drosophila lebanonensis</name>
    <name type="common">Fruit fly</name>
    <name type="synonym">Scaptodrosophila lebanonensis</name>
    <dbReference type="NCBI Taxonomy" id="7225"/>
    <lineage>
        <taxon>Eukaryota</taxon>
        <taxon>Metazoa</taxon>
        <taxon>Ecdysozoa</taxon>
        <taxon>Arthropoda</taxon>
        <taxon>Hexapoda</taxon>
        <taxon>Insecta</taxon>
        <taxon>Pterygota</taxon>
        <taxon>Neoptera</taxon>
        <taxon>Endopterygota</taxon>
        <taxon>Diptera</taxon>
        <taxon>Brachycera</taxon>
        <taxon>Muscomorpha</taxon>
        <taxon>Ephydroidea</taxon>
        <taxon>Drosophilidae</taxon>
        <taxon>Scaptodrosophila</taxon>
    </lineage>
</organism>
<evidence type="ECO:0000256" key="3">
    <source>
        <dbReference type="ARBA" id="ARBA00022946"/>
    </source>
</evidence>
<evidence type="ECO:0000256" key="2">
    <source>
        <dbReference type="ARBA" id="ARBA00022917"/>
    </source>
</evidence>
<dbReference type="SUPFAM" id="SSF54980">
    <property type="entry name" value="EF-G C-terminal domain-like"/>
    <property type="match status" value="2"/>
</dbReference>
<dbReference type="InterPro" id="IPR030851">
    <property type="entry name" value="EFG2"/>
</dbReference>
<accession>A0A6J2T7C7</accession>
<reference evidence="9" key="1">
    <citation type="submission" date="2025-08" db="UniProtKB">
        <authorList>
            <consortium name="RefSeq"/>
        </authorList>
    </citation>
    <scope>IDENTIFICATION</scope>
    <source>
        <strain evidence="9">11010-0011.00</strain>
        <tissue evidence="9">Whole body</tissue>
    </source>
</reference>
<feature type="binding site" evidence="6">
    <location>
        <begin position="164"/>
        <end position="167"/>
    </location>
    <ligand>
        <name>GTP</name>
        <dbReference type="ChEBI" id="CHEBI:37565"/>
    </ligand>
</feature>
<dbReference type="Gene3D" id="2.40.30.10">
    <property type="entry name" value="Translation factors"/>
    <property type="match status" value="1"/>
</dbReference>
<evidence type="ECO:0000256" key="6">
    <source>
        <dbReference type="HAMAP-Rule" id="MF_03059"/>
    </source>
</evidence>
<dbReference type="Pfam" id="PF00679">
    <property type="entry name" value="EFG_C"/>
    <property type="match status" value="1"/>
</dbReference>
<dbReference type="InterPro" id="IPR000640">
    <property type="entry name" value="EFG_V-like"/>
</dbReference>
<dbReference type="HAMAP" id="MF_03059">
    <property type="entry name" value="mEF_G_2"/>
    <property type="match status" value="1"/>
</dbReference>
<sequence>MFQHAVPPMRISFVRTRRKLLQLSSSIIRRYCSKGTADIRNIGILAHIDAGKTTTTERMLFYAGKTHNLGEVHRGNTVTDYLTQERERGITICSSAVTFPWNGKRINLLDTPGHIDFTMEVEQSLHAVDGVIVVLDGTAGVEAQTVTVWTQASKHNLPRLVFVNKMDRPDADFEKCVEDLRTKLDTRPICTQYPAKNDEGHLSIYDVITLEQVHWQQKDFGRSYKKVKVEPSDTLRTLEEKRNELIDQLSGLDDELAEVVISTEGFDKVSNELIGHALRRATCQQKVVPVLLGSAYKNIGIQRLMDSVNAYLPAPHERNQIYDCFGNDLAAKVFKIVHDKQRGPLTLIRVLRGELKRGMRLVSSRGQAEVVSKIYEPLADEYREMAVIKCGDVGICSGLKSTVTGDLLTASQTSLKNAEKRLRQSQGLSKEALEEDDAANEMFDIEPQIPDAVYFCSIEPPSISSQTAMELALKQLQREDPSLRVSYDAVTGQTVLGGMGELHMDIIKSRILSDYKIDVDLGPLQIAYKETIEAPAITTLNVEKEIVGSKQNVSITLELVKDHSELFSLDKSPENMNNLNALRPRILQVLRKGAISALERGPRVGGQVVDTQIRLHNATIGRGTADSFVMATAAQCVQRLLGLCGTRLLEPIMALQIVAPNERISTIMADLSRRRALVNDVLPKGDRNKLIMVNAPLAELSGYSSTLRTISSGTASMTMQPCGFANMNPADESLAVERAQGLA</sequence>
<comment type="similarity">
    <text evidence="6">Belongs to the TRAFAC class translation factor GTPase superfamily. Classic translation factor GTPase family. EF-G/EF-2 subfamily.</text>
</comment>
<dbReference type="GO" id="GO:0003924">
    <property type="term" value="F:GTPase activity"/>
    <property type="evidence" value="ECO:0007669"/>
    <property type="project" value="UniProtKB-UniRule"/>
</dbReference>
<comment type="subcellular location">
    <subcellularLocation>
        <location evidence="6">Mitochondrion</location>
    </subcellularLocation>
</comment>
<dbReference type="Pfam" id="PF14492">
    <property type="entry name" value="EFG_III"/>
    <property type="match status" value="1"/>
</dbReference>
<dbReference type="GO" id="GO:0032790">
    <property type="term" value="P:ribosome disassembly"/>
    <property type="evidence" value="ECO:0007669"/>
    <property type="project" value="UniProtKB-UniRule"/>
</dbReference>
<dbReference type="CTD" id="42670"/>
<keyword evidence="2 6" id="KW-0648">Protein biosynthesis</keyword>
<dbReference type="SUPFAM" id="SSF52540">
    <property type="entry name" value="P-loop containing nucleoside triphosphate hydrolases"/>
    <property type="match status" value="1"/>
</dbReference>
<dbReference type="InterPro" id="IPR041095">
    <property type="entry name" value="EFG_II"/>
</dbReference>
<evidence type="ECO:0000256" key="1">
    <source>
        <dbReference type="ARBA" id="ARBA00022741"/>
    </source>
</evidence>
<dbReference type="Proteomes" id="UP000504634">
    <property type="component" value="Unplaced"/>
</dbReference>
<dbReference type="Gene3D" id="3.30.230.10">
    <property type="match status" value="1"/>
</dbReference>
<keyword evidence="1 6" id="KW-0547">Nucleotide-binding</keyword>
<dbReference type="InterPro" id="IPR053905">
    <property type="entry name" value="EF-G-like_DII"/>
</dbReference>
<dbReference type="InterPro" id="IPR031157">
    <property type="entry name" value="G_TR_CS"/>
</dbReference>
<dbReference type="InterPro" id="IPR035647">
    <property type="entry name" value="EFG_III/V"/>
</dbReference>
<feature type="binding site" evidence="6">
    <location>
        <begin position="46"/>
        <end position="53"/>
    </location>
    <ligand>
        <name>GTP</name>
        <dbReference type="ChEBI" id="CHEBI:37565"/>
    </ligand>
</feature>
<dbReference type="SUPFAM" id="SSF50447">
    <property type="entry name" value="Translation proteins"/>
    <property type="match status" value="1"/>
</dbReference>
<feature type="binding site" evidence="6">
    <location>
        <begin position="110"/>
        <end position="114"/>
    </location>
    <ligand>
        <name>GTP</name>
        <dbReference type="ChEBI" id="CHEBI:37565"/>
    </ligand>
</feature>
<evidence type="ECO:0000259" key="7">
    <source>
        <dbReference type="PROSITE" id="PS51722"/>
    </source>
</evidence>
<dbReference type="SMART" id="SM00838">
    <property type="entry name" value="EFG_C"/>
    <property type="match status" value="1"/>
</dbReference>
<dbReference type="PANTHER" id="PTHR43261:SF1">
    <property type="entry name" value="RIBOSOME-RELEASING FACTOR 2, MITOCHONDRIAL"/>
    <property type="match status" value="1"/>
</dbReference>
<comment type="function">
    <text evidence="6">Mitochondrial GTPase that mediates the disassembly of ribosomes from messenger RNA at the termination of mitochondrial protein biosynthesis. Not involved in the GTP-dependent ribosomal translocation step during translation elongation.</text>
</comment>
<keyword evidence="4 6" id="KW-0496">Mitochondrion</keyword>
<dbReference type="InterPro" id="IPR000795">
    <property type="entry name" value="T_Tr_GTP-bd_dom"/>
</dbReference>
<keyword evidence="5 6" id="KW-0342">GTP-binding</keyword>
<dbReference type="PRINTS" id="PR00315">
    <property type="entry name" value="ELONGATNFCT"/>
</dbReference>
<dbReference type="AlphaFoldDB" id="A0A6J2T7C7"/>
<dbReference type="InterPro" id="IPR027417">
    <property type="entry name" value="P-loop_NTPase"/>
</dbReference>
<dbReference type="FunFam" id="3.30.230.10:FF:000033">
    <property type="entry name" value="Ribosome-releasing factor 2, mitochondrial"/>
    <property type="match status" value="1"/>
</dbReference>
<dbReference type="PROSITE" id="PS00301">
    <property type="entry name" value="G_TR_1"/>
    <property type="match status" value="1"/>
</dbReference>
<dbReference type="Pfam" id="PF22042">
    <property type="entry name" value="EF-G_D2"/>
    <property type="match status" value="1"/>
</dbReference>
<dbReference type="GO" id="GO:0005525">
    <property type="term" value="F:GTP binding"/>
    <property type="evidence" value="ECO:0007669"/>
    <property type="project" value="UniProtKB-UniRule"/>
</dbReference>
<keyword evidence="3" id="KW-0809">Transit peptide</keyword>
<dbReference type="CDD" id="cd16262">
    <property type="entry name" value="EFG_III"/>
    <property type="match status" value="1"/>
</dbReference>
<dbReference type="InterPro" id="IPR009000">
    <property type="entry name" value="Transl_B-barrel_sf"/>
</dbReference>
<dbReference type="PROSITE" id="PS51722">
    <property type="entry name" value="G_TR_2"/>
    <property type="match status" value="1"/>
</dbReference>
<dbReference type="Gene3D" id="3.30.70.870">
    <property type="entry name" value="Elongation Factor G (Translational Gtpase), domain 3"/>
    <property type="match status" value="1"/>
</dbReference>
<evidence type="ECO:0000256" key="4">
    <source>
        <dbReference type="ARBA" id="ARBA00023128"/>
    </source>
</evidence>
<gene>
    <name evidence="9" type="primary">LOC115621630</name>
</gene>
<name>A0A6J2T7C7_DROLE</name>
<dbReference type="GO" id="GO:0032543">
    <property type="term" value="P:mitochondrial translation"/>
    <property type="evidence" value="ECO:0007669"/>
    <property type="project" value="UniProtKB-UniRule"/>
</dbReference>
<dbReference type="Pfam" id="PF00009">
    <property type="entry name" value="GTP_EFTU"/>
    <property type="match status" value="1"/>
</dbReference>
<evidence type="ECO:0000313" key="9">
    <source>
        <dbReference type="RefSeq" id="XP_030371190.1"/>
    </source>
</evidence>
<dbReference type="InterPro" id="IPR005225">
    <property type="entry name" value="Small_GTP-bd"/>
</dbReference>
<dbReference type="GO" id="GO:0005759">
    <property type="term" value="C:mitochondrial matrix"/>
    <property type="evidence" value="ECO:0007669"/>
    <property type="project" value="UniProtKB-ARBA"/>
</dbReference>
<dbReference type="NCBIfam" id="TIGR00231">
    <property type="entry name" value="small_GTP"/>
    <property type="match status" value="1"/>
</dbReference>
<evidence type="ECO:0000256" key="5">
    <source>
        <dbReference type="ARBA" id="ARBA00023134"/>
    </source>
</evidence>
<protein>
    <recommendedName>
        <fullName evidence="6">Ribosome-releasing factor 2, mitochondrial</fullName>
        <shortName evidence="6">RRF2mt</shortName>
    </recommendedName>
    <alternativeName>
        <fullName evidence="6">Elongation factor G 2, mitochondrial</fullName>
        <shortName evidence="6">EF-G2mt</shortName>
        <shortName evidence="6">mEF-G 2</shortName>
    </alternativeName>
</protein>
<dbReference type="InterPro" id="IPR009022">
    <property type="entry name" value="EFG_III"/>
</dbReference>
<dbReference type="CDD" id="cd03713">
    <property type="entry name" value="EFG_mtEFG_C"/>
    <property type="match status" value="1"/>
</dbReference>
<dbReference type="InterPro" id="IPR020568">
    <property type="entry name" value="Ribosomal_Su5_D2-typ_SF"/>
</dbReference>
<dbReference type="GeneID" id="115621630"/>
<dbReference type="InterPro" id="IPR014721">
    <property type="entry name" value="Ribsml_uS5_D2-typ_fold_subgr"/>
</dbReference>
<dbReference type="FunFam" id="3.40.50.300:FF:000514">
    <property type="entry name" value="Ribosome-releasing factor 2, mitochondrial"/>
    <property type="match status" value="1"/>
</dbReference>